<dbReference type="Gene3D" id="2.130.10.10">
    <property type="entry name" value="YVTN repeat-like/Quinoprotein amine dehydrogenase"/>
    <property type="match status" value="1"/>
</dbReference>
<dbReference type="Proteomes" id="UP001165089">
    <property type="component" value="Unassembled WGS sequence"/>
</dbReference>
<dbReference type="InterPro" id="IPR017549">
    <property type="entry name" value="APMV_L690"/>
</dbReference>
<dbReference type="SUPFAM" id="SSF63829">
    <property type="entry name" value="Calcium-dependent phosphotriesterase"/>
    <property type="match status" value="1"/>
</dbReference>
<accession>A0ABQ5Q646</accession>
<gene>
    <name evidence="1" type="ORF">GETHPA_14910</name>
</gene>
<evidence type="ECO:0008006" key="3">
    <source>
        <dbReference type="Google" id="ProtNLM"/>
    </source>
</evidence>
<protein>
    <recommendedName>
        <fullName evidence="3">TIGR03118 family protein</fullName>
    </recommendedName>
</protein>
<dbReference type="InterPro" id="IPR015943">
    <property type="entry name" value="WD40/YVTN_repeat-like_dom_sf"/>
</dbReference>
<dbReference type="RefSeq" id="WP_285724189.1">
    <property type="nucleotide sequence ID" value="NZ_BSDD01000002.1"/>
</dbReference>
<name>A0ABQ5Q646_9BACT</name>
<organism evidence="1 2">
    <name type="scientific">Geothrix rubra</name>
    <dbReference type="NCBI Taxonomy" id="2927977"/>
    <lineage>
        <taxon>Bacteria</taxon>
        <taxon>Pseudomonadati</taxon>
        <taxon>Acidobacteriota</taxon>
        <taxon>Holophagae</taxon>
        <taxon>Holophagales</taxon>
        <taxon>Holophagaceae</taxon>
        <taxon>Geothrix</taxon>
    </lineage>
</organism>
<keyword evidence="2" id="KW-1185">Reference proteome</keyword>
<dbReference type="NCBIfam" id="TIGR03118">
    <property type="entry name" value="PEPCTERM_chp_1"/>
    <property type="match status" value="1"/>
</dbReference>
<reference evidence="1 2" key="1">
    <citation type="journal article" date="2023" name="Antonie Van Leeuwenhoek">
        <title>Mesoterricola silvestris gen. nov., sp. nov., Mesoterricola sediminis sp. nov., Geothrix oryzae sp. nov., Geothrix edaphica sp. nov., Geothrix rubra sp. nov., and Geothrix limicola sp. nov., six novel members of Acidobacteriota isolated from soils.</title>
        <authorList>
            <person name="Itoh H."/>
            <person name="Sugisawa Y."/>
            <person name="Mise K."/>
            <person name="Xu Z."/>
            <person name="Kuniyasu M."/>
            <person name="Ushijima N."/>
            <person name="Kawano K."/>
            <person name="Kobayashi E."/>
            <person name="Shiratori Y."/>
            <person name="Masuda Y."/>
            <person name="Senoo K."/>
        </authorList>
    </citation>
    <scope>NUCLEOTIDE SEQUENCE [LARGE SCALE GENOMIC DNA]</scope>
    <source>
        <strain evidence="1 2">Red803</strain>
    </source>
</reference>
<dbReference type="EMBL" id="BSDD01000002">
    <property type="protein sequence ID" value="GLH69958.1"/>
    <property type="molecule type" value="Genomic_DNA"/>
</dbReference>
<sequence length="384" mass="37752">MPRPIPEPTSWKAPRTLGWAGGAALLASLAACGGGSSGGSATPAAPPSYQLTLLVADQAAAGATTLDPKLVNPWGLAYGPTTDFWVADQGTATTTVYDGLGHMPTVPVVVADPAVAGAPMGGPTGVVFNGTPGFAGDEFILASLDGCLSGWSATAGSTAVRRVDHSGSAAVYTGLAIGSSGTATYLFAANFNGGSIEVFDATYAPVTLGAAAWVDPTLPAGYAPFNVQVLAGKLYVTYAKHDPPAMRETTGAGLGVVDVFNLDGSFVRRVAAGGVLNAPWGLALAPANFGPYSGALLVGNFGDGRITAFDAASGTQLGQLSGAGGAPLAISGLWGMTFGNDASAGKSTQLYVAAGPQAQAHGLFGTISYGSVGTGGGGTGGGGY</sequence>
<proteinExistence type="predicted"/>
<evidence type="ECO:0000313" key="2">
    <source>
        <dbReference type="Proteomes" id="UP001165089"/>
    </source>
</evidence>
<comment type="caution">
    <text evidence="1">The sequence shown here is derived from an EMBL/GenBank/DDBJ whole genome shotgun (WGS) entry which is preliminary data.</text>
</comment>
<evidence type="ECO:0000313" key="1">
    <source>
        <dbReference type="EMBL" id="GLH69958.1"/>
    </source>
</evidence>
<dbReference type="PROSITE" id="PS51257">
    <property type="entry name" value="PROKAR_LIPOPROTEIN"/>
    <property type="match status" value="1"/>
</dbReference>